<evidence type="ECO:0000256" key="9">
    <source>
        <dbReference type="ARBA" id="ARBA00022842"/>
    </source>
</evidence>
<feature type="binding site" evidence="12">
    <location>
        <position position="339"/>
    </location>
    <ligand>
        <name>K(+)</name>
        <dbReference type="ChEBI" id="CHEBI:29103"/>
    </ligand>
</feature>
<keyword evidence="7 12" id="KW-0418">Kinase</keyword>
<evidence type="ECO:0000313" key="14">
    <source>
        <dbReference type="EMBL" id="ERT00863.1"/>
    </source>
</evidence>
<keyword evidence="11 12" id="KW-0119">Carbohydrate metabolism</keyword>
<keyword evidence="9 12" id="KW-0460">Magnesium</keyword>
<evidence type="ECO:0000259" key="13">
    <source>
        <dbReference type="Pfam" id="PF00294"/>
    </source>
</evidence>
<reference evidence="15" key="1">
    <citation type="journal article" date="2014" name="Genome Announc.">
        <title>Genome sequence of the pathogenic fungus Sporothrix schenckii (ATCC 58251).</title>
        <authorList>
            <person name="Cuomo C.A."/>
            <person name="Rodriguez-Del Valle N."/>
            <person name="Perez-Sanchez L."/>
            <person name="Abouelleil A."/>
            <person name="Goldberg J."/>
            <person name="Young S."/>
            <person name="Zeng Q."/>
            <person name="Birren B.W."/>
        </authorList>
    </citation>
    <scope>NUCLEOTIDE SEQUENCE [LARGE SCALE GENOMIC DNA]</scope>
    <source>
        <strain evidence="15">ATCC 58251 / de Perez 2211183</strain>
    </source>
</reference>
<dbReference type="PRINTS" id="PR00990">
    <property type="entry name" value="RIBOKINASE"/>
</dbReference>
<comment type="pathway">
    <text evidence="12">Carbohydrate metabolism; D-ribose degradation; D-ribose 5-phosphate from beta-D-ribopyranose: step 2/2.</text>
</comment>
<dbReference type="GO" id="GO:0005737">
    <property type="term" value="C:cytoplasm"/>
    <property type="evidence" value="ECO:0007669"/>
    <property type="project" value="UniProtKB-SubCell"/>
</dbReference>
<feature type="binding site" evidence="12">
    <location>
        <position position="309"/>
    </location>
    <ligand>
        <name>substrate</name>
    </ligand>
</feature>
<feature type="active site" description="Proton acceptor" evidence="12">
    <location>
        <position position="309"/>
    </location>
</feature>
<dbReference type="Proteomes" id="UP000018087">
    <property type="component" value="Unassembled WGS sequence"/>
</dbReference>
<accession>U7PZ27</accession>
<dbReference type="Pfam" id="PF00294">
    <property type="entry name" value="PfkB"/>
    <property type="match status" value="1"/>
</dbReference>
<dbReference type="CDD" id="cd01174">
    <property type="entry name" value="ribokinase"/>
    <property type="match status" value="1"/>
</dbReference>
<dbReference type="InterPro" id="IPR029056">
    <property type="entry name" value="Ribokinase-like"/>
</dbReference>
<comment type="function">
    <text evidence="12">Catalyzes the phosphorylation of ribose at O-5 in a reaction requiring ATP and magnesium. The resulting D-ribose-5-phosphate can then be used either for sythesis of nucleotides, histidine, and tryptophan, or as a component of the pentose phosphate pathway.</text>
</comment>
<feature type="binding site" evidence="12">
    <location>
        <begin position="308"/>
        <end position="309"/>
    </location>
    <ligand>
        <name>ATP</name>
        <dbReference type="ChEBI" id="CHEBI:30616"/>
    </ligand>
</feature>
<feature type="binding site" evidence="12">
    <location>
        <position position="344"/>
    </location>
    <ligand>
        <name>K(+)</name>
        <dbReference type="ChEBI" id="CHEBI:29103"/>
    </ligand>
</feature>
<organism evidence="14 15">
    <name type="scientific">Sporothrix schenckii (strain ATCC 58251 / de Perez 2211183)</name>
    <name type="common">Rose-picker's disease fungus</name>
    <dbReference type="NCBI Taxonomy" id="1391915"/>
    <lineage>
        <taxon>Eukaryota</taxon>
        <taxon>Fungi</taxon>
        <taxon>Dikarya</taxon>
        <taxon>Ascomycota</taxon>
        <taxon>Pezizomycotina</taxon>
        <taxon>Sordariomycetes</taxon>
        <taxon>Sordariomycetidae</taxon>
        <taxon>Ophiostomatales</taxon>
        <taxon>Ophiostomataceae</taxon>
        <taxon>Sporothrix</taxon>
    </lineage>
</organism>
<feature type="binding site" evidence="12">
    <location>
        <begin position="274"/>
        <end position="279"/>
    </location>
    <ligand>
        <name>ATP</name>
        <dbReference type="ChEBI" id="CHEBI:30616"/>
    </ligand>
</feature>
<evidence type="ECO:0000256" key="8">
    <source>
        <dbReference type="ARBA" id="ARBA00022840"/>
    </source>
</evidence>
<dbReference type="OrthoDB" id="415590at2759"/>
<feature type="binding site" evidence="12">
    <location>
        <position position="333"/>
    </location>
    <ligand>
        <name>ATP</name>
        <dbReference type="ChEBI" id="CHEBI:30616"/>
    </ligand>
</feature>
<dbReference type="PANTHER" id="PTHR10584:SF166">
    <property type="entry name" value="RIBOKINASE"/>
    <property type="match status" value="1"/>
</dbReference>
<feature type="binding site" evidence="12">
    <location>
        <position position="303"/>
    </location>
    <ligand>
        <name>K(+)</name>
        <dbReference type="ChEBI" id="CHEBI:29103"/>
    </ligand>
</feature>
<dbReference type="EMBL" id="KI440843">
    <property type="protein sequence ID" value="ERT00863.1"/>
    <property type="molecule type" value="Genomic_DNA"/>
</dbReference>
<dbReference type="InterPro" id="IPR011877">
    <property type="entry name" value="Ribokinase"/>
</dbReference>
<dbReference type="AlphaFoldDB" id="U7PZ27"/>
<feature type="domain" description="Carbohydrate kinase PfkB" evidence="13">
    <location>
        <begin position="25"/>
        <end position="351"/>
    </location>
</feature>
<dbReference type="InterPro" id="IPR002139">
    <property type="entry name" value="Ribo/fructo_kinase"/>
</dbReference>
<feature type="binding site" evidence="12">
    <location>
        <position position="187"/>
    </location>
    <ligand>
        <name>substrate</name>
    </ligand>
</feature>
<keyword evidence="12" id="KW-0539">Nucleus</keyword>
<dbReference type="UniPathway" id="UPA00916">
    <property type="reaction ID" value="UER00889"/>
</dbReference>
<dbReference type="GO" id="GO:0005524">
    <property type="term" value="F:ATP binding"/>
    <property type="evidence" value="ECO:0007669"/>
    <property type="project" value="UniProtKB-UniRule"/>
</dbReference>
<dbReference type="GO" id="GO:0019303">
    <property type="term" value="P:D-ribose catabolic process"/>
    <property type="evidence" value="ECO:0007669"/>
    <property type="project" value="UniProtKB-UniRule"/>
</dbReference>
<dbReference type="InterPro" id="IPR002173">
    <property type="entry name" value="Carboh/pur_kinase_PfkB_CS"/>
</dbReference>
<evidence type="ECO:0000256" key="12">
    <source>
        <dbReference type="HAMAP-Rule" id="MF_03215"/>
    </source>
</evidence>
<protein>
    <recommendedName>
        <fullName evidence="3 12">Ribokinase</fullName>
        <shortName evidence="12">RK</shortName>
        <ecNumber evidence="2 12">2.7.1.15</ecNumber>
    </recommendedName>
</protein>
<evidence type="ECO:0000313" key="15">
    <source>
        <dbReference type="Proteomes" id="UP000018087"/>
    </source>
</evidence>
<feature type="binding site" evidence="12">
    <location>
        <position position="348"/>
    </location>
    <ligand>
        <name>K(+)</name>
        <dbReference type="ChEBI" id="CHEBI:29103"/>
    </ligand>
</feature>
<comment type="caution">
    <text evidence="12">Lacks conserved residue(s) required for the propagation of feature annotation.</text>
</comment>
<keyword evidence="12" id="KW-0963">Cytoplasm</keyword>
<dbReference type="SUPFAM" id="SSF53613">
    <property type="entry name" value="Ribokinase-like"/>
    <property type="match status" value="1"/>
</dbReference>
<dbReference type="PROSITE" id="PS00584">
    <property type="entry name" value="PFKB_KINASES_2"/>
    <property type="match status" value="1"/>
</dbReference>
<feature type="binding site" evidence="12">
    <location>
        <begin position="60"/>
        <end position="64"/>
    </location>
    <ligand>
        <name>substrate</name>
    </ligand>
</feature>
<keyword evidence="10 12" id="KW-0630">Potassium</keyword>
<keyword evidence="8 12" id="KW-0067">ATP-binding</keyword>
<comment type="cofactor">
    <cofactor evidence="12">
        <name>Mg(2+)</name>
        <dbReference type="ChEBI" id="CHEBI:18420"/>
    </cofactor>
    <text evidence="12">Requires a divalent cation, most likely magnesium in vivo, as an electrophilic catalyst to aid phosphoryl group transfer. It is the chelate of the metal and the nucleotide that is the actual substrate.</text>
</comment>
<dbReference type="InterPro" id="IPR011611">
    <property type="entry name" value="PfkB_dom"/>
</dbReference>
<evidence type="ECO:0000256" key="5">
    <source>
        <dbReference type="ARBA" id="ARBA00022723"/>
    </source>
</evidence>
<dbReference type="GO" id="GO:0004747">
    <property type="term" value="F:ribokinase activity"/>
    <property type="evidence" value="ECO:0007669"/>
    <property type="project" value="UniProtKB-UniRule"/>
</dbReference>
<keyword evidence="6 12" id="KW-0547">Nucleotide-binding</keyword>
<evidence type="ECO:0000256" key="4">
    <source>
        <dbReference type="ARBA" id="ARBA00022679"/>
    </source>
</evidence>
<dbReference type="Gene3D" id="3.40.1190.20">
    <property type="match status" value="1"/>
</dbReference>
<dbReference type="EC" id="2.7.1.15" evidence="2 12"/>
<comment type="subcellular location">
    <subcellularLocation>
        <location evidence="12">Cytoplasm</location>
    </subcellularLocation>
    <subcellularLocation>
        <location evidence="12">Nucleus</location>
    </subcellularLocation>
</comment>
<feature type="binding site" evidence="12">
    <location>
        <position position="231"/>
    </location>
    <ligand>
        <name>ATP</name>
        <dbReference type="ChEBI" id="CHEBI:30616"/>
    </ligand>
</feature>
<dbReference type="GO" id="GO:0005634">
    <property type="term" value="C:nucleus"/>
    <property type="evidence" value="ECO:0007669"/>
    <property type="project" value="UniProtKB-SubCell"/>
</dbReference>
<feature type="binding site" evidence="12">
    <location>
        <begin position="32"/>
        <end position="34"/>
    </location>
    <ligand>
        <name>substrate</name>
    </ligand>
</feature>
<comment type="activity regulation">
    <text evidence="12">Activated by a monovalent cation that binds near, but not in, the active site. The most likely occupant of the site in vivo is potassium. Ion binding induces a conformational change that may alter substrate affinity.</text>
</comment>
<keyword evidence="15" id="KW-1185">Reference proteome</keyword>
<dbReference type="HAMAP" id="MF_01987">
    <property type="entry name" value="Ribokinase"/>
    <property type="match status" value="1"/>
</dbReference>
<keyword evidence="5 12" id="KW-0479">Metal-binding</keyword>
<evidence type="ECO:0000256" key="2">
    <source>
        <dbReference type="ARBA" id="ARBA00012035"/>
    </source>
</evidence>
<evidence type="ECO:0000256" key="1">
    <source>
        <dbReference type="ARBA" id="ARBA00005380"/>
    </source>
</evidence>
<comment type="catalytic activity">
    <reaction evidence="12">
        <text>D-ribose + ATP = D-ribose 5-phosphate + ADP + H(+)</text>
        <dbReference type="Rhea" id="RHEA:13697"/>
        <dbReference type="ChEBI" id="CHEBI:15378"/>
        <dbReference type="ChEBI" id="CHEBI:30616"/>
        <dbReference type="ChEBI" id="CHEBI:47013"/>
        <dbReference type="ChEBI" id="CHEBI:78346"/>
        <dbReference type="ChEBI" id="CHEBI:456216"/>
        <dbReference type="EC" id="2.7.1.15"/>
    </reaction>
</comment>
<comment type="similarity">
    <text evidence="12">Belongs to the carbohydrate kinase PfkB family. Ribokinase subfamily.</text>
</comment>
<keyword evidence="4 12" id="KW-0808">Transferase</keyword>
<evidence type="ECO:0000256" key="11">
    <source>
        <dbReference type="ARBA" id="ARBA00023277"/>
    </source>
</evidence>
<dbReference type="PANTHER" id="PTHR10584">
    <property type="entry name" value="SUGAR KINASE"/>
    <property type="match status" value="1"/>
</dbReference>
<feature type="binding site" evidence="12">
    <location>
        <position position="305"/>
    </location>
    <ligand>
        <name>K(+)</name>
        <dbReference type="ChEBI" id="CHEBI:29103"/>
    </ligand>
</feature>
<name>U7PZ27_SPOS1</name>
<evidence type="ECO:0000256" key="10">
    <source>
        <dbReference type="ARBA" id="ARBA00022958"/>
    </source>
</evidence>
<proteinExistence type="inferred from homology"/>
<evidence type="ECO:0000256" key="6">
    <source>
        <dbReference type="ARBA" id="ARBA00022741"/>
    </source>
</evidence>
<gene>
    <name evidence="14" type="ORF">HMPREF1624_02096</name>
</gene>
<dbReference type="GO" id="GO:0046872">
    <property type="term" value="F:metal ion binding"/>
    <property type="evidence" value="ECO:0007669"/>
    <property type="project" value="UniProtKB-KW"/>
</dbReference>
<dbReference type="STRING" id="1391915.U7PZ27"/>
<dbReference type="HOGENOM" id="CLU_027634_2_0_1"/>
<sequence length="360" mass="36398">MASPIVGTAPVGSPPHETQIQNPAIMVIGSLNADLVTYAPRMPVAGETLAANGFRTGLGGKGANQAVACAKLGRRSPANRGVNATAAAAPARAVAAVYMVGAVGDDVYGRTMTSALSSVGVDTSGVVVRAGQGTGIAVILVDDAAGGENRILLSAEANATPQPQDYATSLPLTPEDCLPSLLLLQLEIPLSTVLQVLQTARRQGVPVLLNAAPAEHLPDDAYACITHLVVNETEASLLSGATLDLDAAADRRDSELARVAGHFLQLGVQHVVITLGGAGVYHASASTHTDSGLVPAAQTTVVDTTAAGDTFIGAYALGLVQGKTVAAAVAWANRAAAVAVGRQGAQESIPWMDEVKDADA</sequence>
<evidence type="ECO:0000256" key="3">
    <source>
        <dbReference type="ARBA" id="ARBA00016943"/>
    </source>
</evidence>
<comment type="subunit">
    <text evidence="12">Homodimer.</text>
</comment>
<dbReference type="eggNOG" id="KOG2855">
    <property type="taxonomic scope" value="Eukaryota"/>
</dbReference>
<feature type="binding site" evidence="12">
    <location>
        <position position="342"/>
    </location>
    <ligand>
        <name>K(+)</name>
        <dbReference type="ChEBI" id="CHEBI:29103"/>
    </ligand>
</feature>
<comment type="similarity">
    <text evidence="1">Belongs to the carbohydrate kinase pfkB family.</text>
</comment>
<evidence type="ECO:0000256" key="7">
    <source>
        <dbReference type="ARBA" id="ARBA00022777"/>
    </source>
</evidence>